<feature type="domain" description="GGDEF" evidence="2">
    <location>
        <begin position="391"/>
        <end position="521"/>
    </location>
</feature>
<dbReference type="CDD" id="cd12912">
    <property type="entry name" value="PDC2_MCP_like"/>
    <property type="match status" value="1"/>
</dbReference>
<dbReference type="SUPFAM" id="SSF103190">
    <property type="entry name" value="Sensory domain-like"/>
    <property type="match status" value="1"/>
</dbReference>
<dbReference type="PANTHER" id="PTHR45138:SF9">
    <property type="entry name" value="DIGUANYLATE CYCLASE DGCM-RELATED"/>
    <property type="match status" value="1"/>
</dbReference>
<dbReference type="InterPro" id="IPR029151">
    <property type="entry name" value="Sensor-like_sf"/>
</dbReference>
<dbReference type="Pfam" id="PF00990">
    <property type="entry name" value="GGDEF"/>
    <property type="match status" value="1"/>
</dbReference>
<keyword evidence="4" id="KW-1185">Reference proteome</keyword>
<proteinExistence type="predicted"/>
<dbReference type="GO" id="GO:0043709">
    <property type="term" value="P:cell adhesion involved in single-species biofilm formation"/>
    <property type="evidence" value="ECO:0007669"/>
    <property type="project" value="TreeGrafter"/>
</dbReference>
<evidence type="ECO:0000313" key="4">
    <source>
        <dbReference type="Proteomes" id="UP000078148"/>
    </source>
</evidence>
<dbReference type="AlphaFoldDB" id="A0A172ZH12"/>
<dbReference type="PANTHER" id="PTHR45138">
    <property type="entry name" value="REGULATORY COMPONENTS OF SENSORY TRANSDUCTION SYSTEM"/>
    <property type="match status" value="1"/>
</dbReference>
<dbReference type="InterPro" id="IPR029787">
    <property type="entry name" value="Nucleotide_cyclase"/>
</dbReference>
<dbReference type="GO" id="GO:0005886">
    <property type="term" value="C:plasma membrane"/>
    <property type="evidence" value="ECO:0007669"/>
    <property type="project" value="TreeGrafter"/>
</dbReference>
<evidence type="ECO:0000313" key="3">
    <source>
        <dbReference type="EMBL" id="ANF96926.1"/>
    </source>
</evidence>
<dbReference type="InterPro" id="IPR050469">
    <property type="entry name" value="Diguanylate_Cyclase"/>
</dbReference>
<dbReference type="PROSITE" id="PS50887">
    <property type="entry name" value="GGDEF"/>
    <property type="match status" value="1"/>
</dbReference>
<dbReference type="GO" id="GO:0052621">
    <property type="term" value="F:diguanylate cyclase activity"/>
    <property type="evidence" value="ECO:0007669"/>
    <property type="project" value="TreeGrafter"/>
</dbReference>
<dbReference type="CDD" id="cd18773">
    <property type="entry name" value="PDC1_HK_sensor"/>
    <property type="match status" value="1"/>
</dbReference>
<reference evidence="4" key="1">
    <citation type="submission" date="2015-10" db="EMBL/GenBank/DDBJ databases">
        <title>Genome of Paenibacillus bovis sp. nov.</title>
        <authorList>
            <person name="Wu Z."/>
            <person name="Gao C."/>
            <person name="Liu Z."/>
            <person name="Zheng H."/>
        </authorList>
    </citation>
    <scope>NUCLEOTIDE SEQUENCE [LARGE SCALE GENOMIC DNA]</scope>
    <source>
        <strain evidence="4">BD3526</strain>
    </source>
</reference>
<dbReference type="Proteomes" id="UP000078148">
    <property type="component" value="Chromosome"/>
</dbReference>
<reference evidence="3 4" key="2">
    <citation type="journal article" date="2016" name="Int. J. Syst. Evol. Microbiol.">
        <title>Paenibacillus bovis sp. nov., isolated from raw yak (Bos grunniens) milk.</title>
        <authorList>
            <person name="Gao C."/>
            <person name="Han J."/>
            <person name="Liu Z."/>
            <person name="Xu X."/>
            <person name="Hang F."/>
            <person name="Wu Z."/>
        </authorList>
    </citation>
    <scope>NUCLEOTIDE SEQUENCE [LARGE SCALE GENOMIC DNA]</scope>
    <source>
        <strain evidence="3 4">BD3526</strain>
    </source>
</reference>
<feature type="transmembrane region" description="Helical" evidence="1">
    <location>
        <begin position="12"/>
        <end position="35"/>
    </location>
</feature>
<dbReference type="CDD" id="cd01949">
    <property type="entry name" value="GGDEF"/>
    <property type="match status" value="1"/>
</dbReference>
<dbReference type="InterPro" id="IPR000160">
    <property type="entry name" value="GGDEF_dom"/>
</dbReference>
<dbReference type="NCBIfam" id="TIGR00254">
    <property type="entry name" value="GGDEF"/>
    <property type="match status" value="1"/>
</dbReference>
<gene>
    <name evidence="3" type="ORF">AR543_13520</name>
</gene>
<dbReference type="STRING" id="1616788.AR543_13520"/>
<organism evidence="3 4">
    <name type="scientific">Paenibacillus bovis</name>
    <dbReference type="NCBI Taxonomy" id="1616788"/>
    <lineage>
        <taxon>Bacteria</taxon>
        <taxon>Bacillati</taxon>
        <taxon>Bacillota</taxon>
        <taxon>Bacilli</taxon>
        <taxon>Bacillales</taxon>
        <taxon>Paenibacillaceae</taxon>
        <taxon>Paenibacillus</taxon>
    </lineage>
</organism>
<dbReference type="InterPro" id="IPR043128">
    <property type="entry name" value="Rev_trsase/Diguanyl_cyclase"/>
</dbReference>
<dbReference type="KEGG" id="pbv:AR543_13520"/>
<keyword evidence="1" id="KW-0812">Transmembrane</keyword>
<dbReference type="SUPFAM" id="SSF55073">
    <property type="entry name" value="Nucleotide cyclase"/>
    <property type="match status" value="1"/>
</dbReference>
<protein>
    <recommendedName>
        <fullName evidence="2">GGDEF domain-containing protein</fullName>
    </recommendedName>
</protein>
<dbReference type="Gene3D" id="3.30.450.20">
    <property type="entry name" value="PAS domain"/>
    <property type="match status" value="1"/>
</dbReference>
<dbReference type="EMBL" id="CP013023">
    <property type="protein sequence ID" value="ANF96926.1"/>
    <property type="molecule type" value="Genomic_DNA"/>
</dbReference>
<dbReference type="Gene3D" id="3.30.70.270">
    <property type="match status" value="1"/>
</dbReference>
<name>A0A172ZH12_9BACL</name>
<dbReference type="GO" id="GO:1902201">
    <property type="term" value="P:negative regulation of bacterial-type flagellum-dependent cell motility"/>
    <property type="evidence" value="ECO:0007669"/>
    <property type="project" value="TreeGrafter"/>
</dbReference>
<evidence type="ECO:0000256" key="1">
    <source>
        <dbReference type="SAM" id="Phobius"/>
    </source>
</evidence>
<evidence type="ECO:0000259" key="2">
    <source>
        <dbReference type="PROSITE" id="PS50887"/>
    </source>
</evidence>
<sequence length="527" mass="58823">MRFYPGKGFKLVTIVSFIVVLSITLTMIITIHSAYTTSKQSLVDNYLNNNYDRASDLASSTGDLLDRIQGSVNAIAEIWQRNHGLDENQMRDLYDTHREYFNSLSIIRKDHMVAQTAPADGDLHKGASVNNPTSRAVIKMRDSVITDPFVGTTGNLMVLVTSPLFDENNQYYGYVAGTIYLHKSNILQLILEREYELDGSYVYAVDAKGNIIFHPDRALIGKNVASNDAVWKVIAGLNGSMLYSDSQHDAYYAGYAYNMKSGWGIISQTPASVVNVPLGMLLQQSILQSLPLLLITLAAGWLLTYLVVKPLHQLASYSDTMVKDWNTGDFPPIRSATYEIKTLYNSLRFTSKQMQKYIAKLQNETALDGLTGLANRRNFDSTLDTWCMGEEPFALIMLDIDHFKRVNDTYGHLTGDRVMQFLAAMMRNVSREGDLCFRYGGEEFGILLRGCNITRAYVVAERLRQLASSTISPSGEIVTISIGIVACPDQGRTPTELISKADQALYTSKREGRNRSTIYADELLSTS</sequence>
<accession>A0A172ZH12</accession>
<dbReference type="SMART" id="SM00267">
    <property type="entry name" value="GGDEF"/>
    <property type="match status" value="1"/>
</dbReference>
<keyword evidence="1" id="KW-1133">Transmembrane helix</keyword>
<dbReference type="FunFam" id="3.30.70.270:FF:000001">
    <property type="entry name" value="Diguanylate cyclase domain protein"/>
    <property type="match status" value="1"/>
</dbReference>
<keyword evidence="1" id="KW-0472">Membrane</keyword>